<feature type="compositionally biased region" description="Polar residues" evidence="1">
    <location>
        <begin position="1"/>
        <end position="13"/>
    </location>
</feature>
<sequence>MKSSAIHTQNQRAQHIPPTKGGGIDIGKVQHVPQTTDVRGIVLTIWSWVFAHAHAGFESLLDYLQRV</sequence>
<proteinExistence type="predicted"/>
<comment type="caution">
    <text evidence="2">The sequence shown here is derived from an EMBL/GenBank/DDBJ whole genome shotgun (WGS) entry which is preliminary data.</text>
</comment>
<dbReference type="Proteomes" id="UP000241848">
    <property type="component" value="Unassembled WGS sequence"/>
</dbReference>
<dbReference type="AlphaFoldDB" id="A0A2T2WJR9"/>
<name>A0A2T2WJR9_9FIRM</name>
<protein>
    <submittedName>
        <fullName evidence="2">Uncharacterized protein</fullName>
    </submittedName>
</protein>
<reference evidence="2 3" key="1">
    <citation type="journal article" date="2014" name="BMC Genomics">
        <title>Comparison of environmental and isolate Sulfobacillus genomes reveals diverse carbon, sulfur, nitrogen, and hydrogen metabolisms.</title>
        <authorList>
            <person name="Justice N.B."/>
            <person name="Norman A."/>
            <person name="Brown C.T."/>
            <person name="Singh A."/>
            <person name="Thomas B.C."/>
            <person name="Banfield J.F."/>
        </authorList>
    </citation>
    <scope>NUCLEOTIDE SEQUENCE [LARGE SCALE GENOMIC DNA]</scope>
    <source>
        <strain evidence="2">AMDSBA3</strain>
    </source>
</reference>
<dbReference type="EMBL" id="PXYV01000016">
    <property type="protein sequence ID" value="PSR22472.1"/>
    <property type="molecule type" value="Genomic_DNA"/>
</dbReference>
<organism evidence="2 3">
    <name type="scientific">Sulfobacillus acidophilus</name>
    <dbReference type="NCBI Taxonomy" id="53633"/>
    <lineage>
        <taxon>Bacteria</taxon>
        <taxon>Bacillati</taxon>
        <taxon>Bacillota</taxon>
        <taxon>Clostridia</taxon>
        <taxon>Eubacteriales</taxon>
        <taxon>Clostridiales Family XVII. Incertae Sedis</taxon>
        <taxon>Sulfobacillus</taxon>
    </lineage>
</organism>
<evidence type="ECO:0000313" key="3">
    <source>
        <dbReference type="Proteomes" id="UP000241848"/>
    </source>
</evidence>
<gene>
    <name evidence="2" type="ORF">C7B45_06525</name>
</gene>
<accession>A0A2T2WJR9</accession>
<evidence type="ECO:0000313" key="2">
    <source>
        <dbReference type="EMBL" id="PSR22472.1"/>
    </source>
</evidence>
<evidence type="ECO:0000256" key="1">
    <source>
        <dbReference type="SAM" id="MobiDB-lite"/>
    </source>
</evidence>
<feature type="region of interest" description="Disordered" evidence="1">
    <location>
        <begin position="1"/>
        <end position="25"/>
    </location>
</feature>